<evidence type="ECO:0000313" key="3">
    <source>
        <dbReference type="EMBL" id="TVV75357.1"/>
    </source>
</evidence>
<feature type="region of interest" description="Disordered" evidence="1">
    <location>
        <begin position="126"/>
        <end position="193"/>
    </location>
</feature>
<evidence type="ECO:0000256" key="2">
    <source>
        <dbReference type="SAM" id="Phobius"/>
    </source>
</evidence>
<dbReference type="RefSeq" id="WP_145149565.1">
    <property type="nucleotide sequence ID" value="NZ_VNIM01000021.1"/>
</dbReference>
<sequence length="270" mass="27688">MDSTARRTWPGPATLRRLDPWLGPVSAVLLGFATAFFLIAMPLDVLAAVVVSVGLPPAVAESPVVLALVIALMLAAATWAGFHRLGRAGRVRPAPVALAPAAAPPVAAAPVLRRTDAHPDAPARRPIFAASDLGPPLDLIDPLPADDPRGLPAQPSVSENPASSPAASPSISPPPAIDPGHAEKTSVPDPPAAAFAYPTVSVAPAAATLVEPPPSLTRVMARLEAGLARKAVAQGERETNVTPLKREIPPFRGDLRDALDEIRGKSAGGP</sequence>
<evidence type="ECO:0000313" key="4">
    <source>
        <dbReference type="Proteomes" id="UP000318681"/>
    </source>
</evidence>
<dbReference type="Proteomes" id="UP000318681">
    <property type="component" value="Unassembled WGS sequence"/>
</dbReference>
<keyword evidence="2" id="KW-0812">Transmembrane</keyword>
<feature type="compositionally biased region" description="Low complexity" evidence="1">
    <location>
        <begin position="132"/>
        <end position="143"/>
    </location>
</feature>
<dbReference type="EMBL" id="VNIM01000021">
    <property type="protein sequence ID" value="TVV75357.1"/>
    <property type="molecule type" value="Genomic_DNA"/>
</dbReference>
<dbReference type="AlphaFoldDB" id="A0A558R7L0"/>
<proteinExistence type="predicted"/>
<keyword evidence="4" id="KW-1185">Reference proteome</keyword>
<protein>
    <submittedName>
        <fullName evidence="3">Uncharacterized protein</fullName>
    </submittedName>
</protein>
<reference evidence="3 4" key="1">
    <citation type="submission" date="2019-07" db="EMBL/GenBank/DDBJ databases">
        <title>Sphingomonas solaris sp. nov., isolated from a solar panel from Boston, Massachusetts.</title>
        <authorList>
            <person name="Tanner K."/>
            <person name="Pascual J."/>
            <person name="Mancuso C."/>
            <person name="Pereto J."/>
            <person name="Khalil A."/>
            <person name="Vilanova C."/>
        </authorList>
    </citation>
    <scope>NUCLEOTIDE SEQUENCE [LARGE SCALE GENOMIC DNA]</scope>
    <source>
        <strain evidence="3 4">R4DWN</strain>
    </source>
</reference>
<keyword evidence="2" id="KW-0472">Membrane</keyword>
<feature type="transmembrane region" description="Helical" evidence="2">
    <location>
        <begin position="21"/>
        <end position="43"/>
    </location>
</feature>
<accession>A0A558R7L0</accession>
<comment type="caution">
    <text evidence="3">The sequence shown here is derived from an EMBL/GenBank/DDBJ whole genome shotgun (WGS) entry which is preliminary data.</text>
</comment>
<feature type="transmembrane region" description="Helical" evidence="2">
    <location>
        <begin position="63"/>
        <end position="82"/>
    </location>
</feature>
<keyword evidence="2" id="KW-1133">Transmembrane helix</keyword>
<name>A0A558R7L0_9SPHN</name>
<evidence type="ECO:0000256" key="1">
    <source>
        <dbReference type="SAM" id="MobiDB-lite"/>
    </source>
</evidence>
<gene>
    <name evidence="3" type="ORF">FOY91_07170</name>
</gene>
<organism evidence="3 4">
    <name type="scientific">Alterirhizorhabdus solaris</name>
    <dbReference type="NCBI Taxonomy" id="2529389"/>
    <lineage>
        <taxon>Bacteria</taxon>
        <taxon>Pseudomonadati</taxon>
        <taxon>Pseudomonadota</taxon>
        <taxon>Alphaproteobacteria</taxon>
        <taxon>Sphingomonadales</taxon>
        <taxon>Rhizorhabdaceae</taxon>
        <taxon>Alterirhizorhabdus</taxon>
    </lineage>
</organism>
<feature type="compositionally biased region" description="Low complexity" evidence="1">
    <location>
        <begin position="155"/>
        <end position="170"/>
    </location>
</feature>